<dbReference type="InterPro" id="IPR004107">
    <property type="entry name" value="Integrase_SAM-like_N"/>
</dbReference>
<sequence length="176" mass="20629">MGNVMEIIWSNLATYQDILESSFAEFLISRKHAVKTQKNYCSDIRHFFSWVTLTIQSQNLDIPQSHTQFLQTITPDMMAKYKHFLLANHIPAATINRRFSTIRLFCEFAHMHGWRRDNPATILTNVPLEPKANDDLSQLITHFRSDLAREGASRVTIKNYTSDVNQFLRWIEQRSR</sequence>
<dbReference type="GO" id="GO:0003677">
    <property type="term" value="F:DNA binding"/>
    <property type="evidence" value="ECO:0007669"/>
    <property type="project" value="UniProtKB-UniRule"/>
</dbReference>
<name>A0A1F6AS80_9BACT</name>
<feature type="domain" description="Core-binding (CB)" evidence="3">
    <location>
        <begin position="13"/>
        <end position="110"/>
    </location>
</feature>
<evidence type="ECO:0000256" key="1">
    <source>
        <dbReference type="ARBA" id="ARBA00023125"/>
    </source>
</evidence>
<evidence type="ECO:0000313" key="5">
    <source>
        <dbReference type="Proteomes" id="UP000178305"/>
    </source>
</evidence>
<dbReference type="Proteomes" id="UP000178305">
    <property type="component" value="Unassembled WGS sequence"/>
</dbReference>
<organism evidence="4 5">
    <name type="scientific">Candidatus Gottesmanbacteria bacterium RIFCSPLOWO2_01_FULL_48_11</name>
    <dbReference type="NCBI Taxonomy" id="1798395"/>
    <lineage>
        <taxon>Bacteria</taxon>
        <taxon>Candidatus Gottesmaniibacteriota</taxon>
    </lineage>
</organism>
<evidence type="ECO:0000259" key="3">
    <source>
        <dbReference type="PROSITE" id="PS51900"/>
    </source>
</evidence>
<dbReference type="GO" id="GO:0015074">
    <property type="term" value="P:DNA integration"/>
    <property type="evidence" value="ECO:0007669"/>
    <property type="project" value="InterPro"/>
</dbReference>
<feature type="domain" description="Core-binding (CB)" evidence="3">
    <location>
        <begin position="134"/>
        <end position="176"/>
    </location>
</feature>
<dbReference type="SUPFAM" id="SSF56349">
    <property type="entry name" value="DNA breaking-rejoining enzymes"/>
    <property type="match status" value="1"/>
</dbReference>
<dbReference type="EMBL" id="MFJY01000043">
    <property type="protein sequence ID" value="OGG27535.1"/>
    <property type="molecule type" value="Genomic_DNA"/>
</dbReference>
<dbReference type="InterPro" id="IPR011010">
    <property type="entry name" value="DNA_brk_join_enz"/>
</dbReference>
<dbReference type="InterPro" id="IPR044068">
    <property type="entry name" value="CB"/>
</dbReference>
<dbReference type="Gene3D" id="1.10.150.130">
    <property type="match status" value="2"/>
</dbReference>
<keyword evidence="1 2" id="KW-0238">DNA-binding</keyword>
<accession>A0A1F6AS80</accession>
<dbReference type="InterPro" id="IPR010998">
    <property type="entry name" value="Integrase_recombinase_N"/>
</dbReference>
<reference evidence="4 5" key="1">
    <citation type="journal article" date="2016" name="Nat. Commun.">
        <title>Thousands of microbial genomes shed light on interconnected biogeochemical processes in an aquifer system.</title>
        <authorList>
            <person name="Anantharaman K."/>
            <person name="Brown C.T."/>
            <person name="Hug L.A."/>
            <person name="Sharon I."/>
            <person name="Castelle C.J."/>
            <person name="Probst A.J."/>
            <person name="Thomas B.C."/>
            <person name="Singh A."/>
            <person name="Wilkins M.J."/>
            <person name="Karaoz U."/>
            <person name="Brodie E.L."/>
            <person name="Williams K.H."/>
            <person name="Hubbard S.S."/>
            <person name="Banfield J.F."/>
        </authorList>
    </citation>
    <scope>NUCLEOTIDE SEQUENCE [LARGE SCALE GENOMIC DNA]</scope>
</reference>
<evidence type="ECO:0000313" key="4">
    <source>
        <dbReference type="EMBL" id="OGG27535.1"/>
    </source>
</evidence>
<dbReference type="Pfam" id="PF02899">
    <property type="entry name" value="Phage_int_SAM_1"/>
    <property type="match status" value="1"/>
</dbReference>
<gene>
    <name evidence="4" type="ORF">A3A64_02765</name>
</gene>
<evidence type="ECO:0000256" key="2">
    <source>
        <dbReference type="PROSITE-ProRule" id="PRU01248"/>
    </source>
</evidence>
<dbReference type="PROSITE" id="PS51900">
    <property type="entry name" value="CB"/>
    <property type="match status" value="2"/>
</dbReference>
<dbReference type="AlphaFoldDB" id="A0A1F6AS80"/>
<protein>
    <recommendedName>
        <fullName evidence="3">Core-binding (CB) domain-containing protein</fullName>
    </recommendedName>
</protein>
<proteinExistence type="predicted"/>
<comment type="caution">
    <text evidence="4">The sequence shown here is derived from an EMBL/GenBank/DDBJ whole genome shotgun (WGS) entry which is preliminary data.</text>
</comment>